<dbReference type="InterPro" id="IPR047655">
    <property type="entry name" value="Transpos_IS630-like"/>
</dbReference>
<dbReference type="GeneTree" id="ENSGT01150000286900"/>
<accession>A0A3B3SX80</accession>
<feature type="domain" description="Paired" evidence="4">
    <location>
        <begin position="15"/>
        <end position="88"/>
    </location>
</feature>
<protein>
    <recommendedName>
        <fullName evidence="9">Tc1-like transposase DDE domain-containing protein</fullName>
    </recommendedName>
</protein>
<dbReference type="InterPro" id="IPR038717">
    <property type="entry name" value="Tc1-like_DDE_dom"/>
</dbReference>
<dbReference type="PANTHER" id="PTHR46068">
    <property type="entry name" value="PROTEIN CBG27172"/>
    <property type="match status" value="1"/>
</dbReference>
<feature type="domain" description="Tc1-like transposase DDE" evidence="6">
    <location>
        <begin position="168"/>
        <end position="318"/>
    </location>
</feature>
<dbReference type="InterPro" id="IPR009057">
    <property type="entry name" value="Homeodomain-like_sf"/>
</dbReference>
<dbReference type="NCBIfam" id="NF033545">
    <property type="entry name" value="transpos_IS630"/>
    <property type="match status" value="1"/>
</dbReference>
<keyword evidence="8" id="KW-1185">Reference proteome</keyword>
<dbReference type="InterPro" id="IPR036388">
    <property type="entry name" value="WH-like_DNA-bd_sf"/>
</dbReference>
<dbReference type="GO" id="GO:0003677">
    <property type="term" value="F:DNA binding"/>
    <property type="evidence" value="ECO:0007669"/>
    <property type="project" value="InterPro"/>
</dbReference>
<dbReference type="InterPro" id="IPR002492">
    <property type="entry name" value="Transposase_Tc1-like"/>
</dbReference>
<reference evidence="7" key="2">
    <citation type="submission" date="2025-09" db="UniProtKB">
        <authorList>
            <consortium name="Ensembl"/>
        </authorList>
    </citation>
    <scope>IDENTIFICATION</scope>
</reference>
<sequence>MIRYKSSIEERPTPLGAKMGRGSPVCHQVRTKIFEMMKNNISQRKIGTDLGIPPSTVHNIVKRIRESGEITVRKGQGRKPKLNGRDLQALRRHCIKNRHSSINDITAWAQDYFKKSLSSTTVRSYIRKCQLKLYCAKRKPYINSVQKRRRLLWSRRHLGWSIVQWKRVLWSDESVFHIFFGRNGPCVLRTKEDKDHPDCYQIQVQKPGSVMVWGCVSAFGKGNLHFCDGTINAEKYISVLEEQMLPSRRRLFQGRPYLFQQDNAKPHTACITKAWLRKKRVRMLDWPACSPDLSPIENVWRILKRKMRQRRPRTVAHLKRCLQEEWDKLTPATLSHLISSMPKRLLSVVTVVNAVLSQLFLECVASLKGKNRYLFTNQMMLTKKKKT</sequence>
<feature type="domain" description="Transposase Tc1-like" evidence="5">
    <location>
        <begin position="90"/>
        <end position="158"/>
    </location>
</feature>
<dbReference type="STRING" id="1676925.ENSPKIP00000035362"/>
<dbReference type="InterPro" id="IPR036397">
    <property type="entry name" value="RNaseH_sf"/>
</dbReference>
<dbReference type="GO" id="GO:0006355">
    <property type="term" value="P:regulation of DNA-templated transcription"/>
    <property type="evidence" value="ECO:0007669"/>
    <property type="project" value="InterPro"/>
</dbReference>
<proteinExistence type="predicted"/>
<evidence type="ECO:0000313" key="8">
    <source>
        <dbReference type="Proteomes" id="UP000261540"/>
    </source>
</evidence>
<dbReference type="Pfam" id="PF13358">
    <property type="entry name" value="DDE_3"/>
    <property type="match status" value="1"/>
</dbReference>
<reference evidence="7" key="1">
    <citation type="submission" date="2025-08" db="UniProtKB">
        <authorList>
            <consortium name="Ensembl"/>
        </authorList>
    </citation>
    <scope>IDENTIFICATION</scope>
</reference>
<keyword evidence="3" id="KW-0812">Transmembrane</keyword>
<evidence type="ECO:0008006" key="9">
    <source>
        <dbReference type="Google" id="ProtNLM"/>
    </source>
</evidence>
<feature type="transmembrane region" description="Helical" evidence="3">
    <location>
        <begin position="345"/>
        <end position="365"/>
    </location>
</feature>
<dbReference type="PANTHER" id="PTHR46068:SF1">
    <property type="entry name" value="TRANSPOSASE IS30-LIKE HTH DOMAIN-CONTAINING PROTEIN"/>
    <property type="match status" value="1"/>
</dbReference>
<evidence type="ECO:0000256" key="3">
    <source>
        <dbReference type="SAM" id="Phobius"/>
    </source>
</evidence>
<keyword evidence="3" id="KW-0472">Membrane</keyword>
<dbReference type="Pfam" id="PF00292">
    <property type="entry name" value="PAX"/>
    <property type="match status" value="1"/>
</dbReference>
<organism evidence="7 8">
    <name type="scientific">Paramormyrops kingsleyae</name>
    <dbReference type="NCBI Taxonomy" id="1676925"/>
    <lineage>
        <taxon>Eukaryota</taxon>
        <taxon>Metazoa</taxon>
        <taxon>Chordata</taxon>
        <taxon>Craniata</taxon>
        <taxon>Vertebrata</taxon>
        <taxon>Euteleostomi</taxon>
        <taxon>Actinopterygii</taxon>
        <taxon>Neopterygii</taxon>
        <taxon>Teleostei</taxon>
        <taxon>Osteoglossocephala</taxon>
        <taxon>Osteoglossomorpha</taxon>
        <taxon>Osteoglossiformes</taxon>
        <taxon>Mormyridae</taxon>
        <taxon>Paramormyrops</taxon>
    </lineage>
</organism>
<evidence type="ECO:0000259" key="6">
    <source>
        <dbReference type="Pfam" id="PF13358"/>
    </source>
</evidence>
<keyword evidence="1" id="KW-0563">Paired box</keyword>
<evidence type="ECO:0000313" key="7">
    <source>
        <dbReference type="Ensembl" id="ENSPKIP00000035362.1"/>
    </source>
</evidence>
<evidence type="ECO:0000259" key="4">
    <source>
        <dbReference type="Pfam" id="PF00292"/>
    </source>
</evidence>
<dbReference type="Gene3D" id="1.10.10.10">
    <property type="entry name" value="Winged helix-like DNA-binding domain superfamily/Winged helix DNA-binding domain"/>
    <property type="match status" value="1"/>
</dbReference>
<dbReference type="Proteomes" id="UP000261540">
    <property type="component" value="Unplaced"/>
</dbReference>
<dbReference type="Ensembl" id="ENSPKIT00000016291.1">
    <property type="protein sequence ID" value="ENSPKIP00000035362.1"/>
    <property type="gene ID" value="ENSPKIG00000014352.1"/>
</dbReference>
<dbReference type="InterPro" id="IPR001523">
    <property type="entry name" value="Paired_dom"/>
</dbReference>
<dbReference type="SUPFAM" id="SSF46689">
    <property type="entry name" value="Homeodomain-like"/>
    <property type="match status" value="1"/>
</dbReference>
<dbReference type="Gene3D" id="3.30.420.10">
    <property type="entry name" value="Ribonuclease H-like superfamily/Ribonuclease H"/>
    <property type="match status" value="1"/>
</dbReference>
<evidence type="ECO:0000256" key="2">
    <source>
        <dbReference type="SAM" id="MobiDB-lite"/>
    </source>
</evidence>
<evidence type="ECO:0000256" key="1">
    <source>
        <dbReference type="ARBA" id="ARBA00022724"/>
    </source>
</evidence>
<dbReference type="GO" id="GO:0006313">
    <property type="term" value="P:DNA transposition"/>
    <property type="evidence" value="ECO:0007669"/>
    <property type="project" value="InterPro"/>
</dbReference>
<name>A0A3B3SX80_9TELE</name>
<dbReference type="Pfam" id="PF01498">
    <property type="entry name" value="HTH_Tnp_Tc3_2"/>
    <property type="match status" value="1"/>
</dbReference>
<evidence type="ECO:0000259" key="5">
    <source>
        <dbReference type="Pfam" id="PF01498"/>
    </source>
</evidence>
<keyword evidence="3" id="KW-1133">Transmembrane helix</keyword>
<dbReference type="AlphaFoldDB" id="A0A3B3SX80"/>
<dbReference type="GO" id="GO:0015074">
    <property type="term" value="P:DNA integration"/>
    <property type="evidence" value="ECO:0007669"/>
    <property type="project" value="InterPro"/>
</dbReference>
<feature type="compositionally biased region" description="Basic and acidic residues" evidence="2">
    <location>
        <begin position="1"/>
        <end position="12"/>
    </location>
</feature>
<feature type="region of interest" description="Disordered" evidence="2">
    <location>
        <begin position="1"/>
        <end position="23"/>
    </location>
</feature>